<dbReference type="RefSeq" id="WP_169655774.1">
    <property type="nucleotide sequence ID" value="NZ_JABANE010000010.1"/>
</dbReference>
<feature type="signal peptide" evidence="3">
    <location>
        <begin position="1"/>
        <end position="24"/>
    </location>
</feature>
<dbReference type="GO" id="GO:0005829">
    <property type="term" value="C:cytosol"/>
    <property type="evidence" value="ECO:0007669"/>
    <property type="project" value="TreeGrafter"/>
</dbReference>
<sequence>MKLKVIFASLFAVMLMSFSNESAAQTKIFAYANLDSVVRSIPEFEVKMKELESYQNQLYTSMQQQEQEFQSKYADFQQNQQNWLPEIIQQKAQELKLLQSNLQEFQQTAQQNFAKRQDEAITPLRLKAEAALAEVAKAQGYQYVLPIEMLLYNDGADDITESVIQKVK</sequence>
<dbReference type="InterPro" id="IPR024930">
    <property type="entry name" value="Skp_dom_sf"/>
</dbReference>
<keyword evidence="2 3" id="KW-0732">Signal</keyword>
<proteinExistence type="inferred from homology"/>
<dbReference type="AlphaFoldDB" id="A0A7X9P2H0"/>
<gene>
    <name evidence="4" type="ORF">HHU12_05630</name>
</gene>
<protein>
    <submittedName>
        <fullName evidence="4">OmpH family outer membrane protein</fullName>
    </submittedName>
</protein>
<evidence type="ECO:0000313" key="5">
    <source>
        <dbReference type="Proteomes" id="UP000576082"/>
    </source>
</evidence>
<dbReference type="EMBL" id="JABANE010000010">
    <property type="protein sequence ID" value="NME67439.1"/>
    <property type="molecule type" value="Genomic_DNA"/>
</dbReference>
<comment type="similarity">
    <text evidence="1">Belongs to the Skp family.</text>
</comment>
<dbReference type="PANTHER" id="PTHR35089">
    <property type="entry name" value="CHAPERONE PROTEIN SKP"/>
    <property type="match status" value="1"/>
</dbReference>
<dbReference type="Proteomes" id="UP000576082">
    <property type="component" value="Unassembled WGS sequence"/>
</dbReference>
<comment type="caution">
    <text evidence="4">The sequence shown here is derived from an EMBL/GenBank/DDBJ whole genome shotgun (WGS) entry which is preliminary data.</text>
</comment>
<evidence type="ECO:0000256" key="1">
    <source>
        <dbReference type="ARBA" id="ARBA00009091"/>
    </source>
</evidence>
<dbReference type="Pfam" id="PF03938">
    <property type="entry name" value="OmpH"/>
    <property type="match status" value="1"/>
</dbReference>
<accession>A0A7X9P2H0</accession>
<dbReference type="PANTHER" id="PTHR35089:SF1">
    <property type="entry name" value="CHAPERONE PROTEIN SKP"/>
    <property type="match status" value="1"/>
</dbReference>
<dbReference type="SMART" id="SM00935">
    <property type="entry name" value="OmpH"/>
    <property type="match status" value="1"/>
</dbReference>
<dbReference type="GO" id="GO:0051082">
    <property type="term" value="F:unfolded protein binding"/>
    <property type="evidence" value="ECO:0007669"/>
    <property type="project" value="InterPro"/>
</dbReference>
<evidence type="ECO:0000256" key="2">
    <source>
        <dbReference type="ARBA" id="ARBA00022729"/>
    </source>
</evidence>
<name>A0A7X9P2H0_9BACT</name>
<dbReference type="SUPFAM" id="SSF111384">
    <property type="entry name" value="OmpH-like"/>
    <property type="match status" value="1"/>
</dbReference>
<evidence type="ECO:0000256" key="3">
    <source>
        <dbReference type="SAM" id="SignalP"/>
    </source>
</evidence>
<feature type="chain" id="PRO_5031239973" evidence="3">
    <location>
        <begin position="25"/>
        <end position="168"/>
    </location>
</feature>
<dbReference type="GO" id="GO:0050821">
    <property type="term" value="P:protein stabilization"/>
    <property type="evidence" value="ECO:0007669"/>
    <property type="project" value="TreeGrafter"/>
</dbReference>
<organism evidence="4 5">
    <name type="scientific">Flammeovirga aprica JL-4</name>
    <dbReference type="NCBI Taxonomy" id="694437"/>
    <lineage>
        <taxon>Bacteria</taxon>
        <taxon>Pseudomonadati</taxon>
        <taxon>Bacteroidota</taxon>
        <taxon>Cytophagia</taxon>
        <taxon>Cytophagales</taxon>
        <taxon>Flammeovirgaceae</taxon>
        <taxon>Flammeovirga</taxon>
    </lineage>
</organism>
<dbReference type="InterPro" id="IPR005632">
    <property type="entry name" value="Chaperone_Skp"/>
</dbReference>
<reference evidence="4 5" key="1">
    <citation type="submission" date="2020-04" db="EMBL/GenBank/DDBJ databases">
        <title>Flammeovirga sp. SR4, a novel species isolated from seawater.</title>
        <authorList>
            <person name="Wang X."/>
        </authorList>
    </citation>
    <scope>NUCLEOTIDE SEQUENCE [LARGE SCALE GENOMIC DNA]</scope>
    <source>
        <strain evidence="4 5">ATCC 23126</strain>
    </source>
</reference>
<keyword evidence="5" id="KW-1185">Reference proteome</keyword>
<dbReference type="Gene3D" id="3.30.910.20">
    <property type="entry name" value="Skp domain"/>
    <property type="match status" value="1"/>
</dbReference>
<evidence type="ECO:0000313" key="4">
    <source>
        <dbReference type="EMBL" id="NME67439.1"/>
    </source>
</evidence>